<sequence length="145" mass="15974">MDMIKLAAEMRTALQYFVTTLDAETQLDKMLEIPSMFPAYEVGKAYKVKDVISYGVNSVGDPQLYQVLQDHTSAAEWTPDTATSLYKAIGVTEGGYPVWVQPLGASDAYNTGDIVSHNGTLYISTMDGNVWSPETYPAGWEVYAE</sequence>
<evidence type="ECO:0000313" key="5">
    <source>
        <dbReference type="Proteomes" id="UP000196710"/>
    </source>
</evidence>
<dbReference type="Gene3D" id="2.10.10.20">
    <property type="entry name" value="Carbohydrate-binding module superfamily 5/12"/>
    <property type="match status" value="2"/>
</dbReference>
<gene>
    <name evidence="3" type="ORF">ADH66_15260</name>
    <name evidence="4" type="ORF">I5Q82_05640</name>
</gene>
<evidence type="ECO:0000313" key="4">
    <source>
        <dbReference type="EMBL" id="QQR31161.1"/>
    </source>
</evidence>
<protein>
    <recommendedName>
        <fullName evidence="2">Chitin-binding type-3 domain-containing protein</fullName>
    </recommendedName>
</protein>
<dbReference type="Pfam" id="PF02839">
    <property type="entry name" value="CBM_5_12"/>
    <property type="match status" value="1"/>
</dbReference>
<dbReference type="Proteomes" id="UP000596035">
    <property type="component" value="Chromosome"/>
</dbReference>
<evidence type="ECO:0000313" key="3">
    <source>
        <dbReference type="EMBL" id="ASB41894.1"/>
    </source>
</evidence>
<reference evidence="3" key="1">
    <citation type="journal article" date="2017" name="Genome Announc.">
        <title>High-Quality Whole-Genome Sequences of the Oligo-Mouse-Microbiota Bacterial Community.</title>
        <authorList>
            <person name="Garzetti D."/>
            <person name="Brugiroux S."/>
            <person name="Bunk B."/>
            <person name="Pukall R."/>
            <person name="McCoy K.D."/>
            <person name="Macpherson A.J."/>
            <person name="Stecher B."/>
        </authorList>
    </citation>
    <scope>NUCLEOTIDE SEQUENCE</scope>
    <source>
        <strain evidence="3">KB18</strain>
    </source>
</reference>
<dbReference type="InterPro" id="IPR036573">
    <property type="entry name" value="CBM_sf_5/12"/>
</dbReference>
<dbReference type="GO" id="GO:0005576">
    <property type="term" value="C:extracellular region"/>
    <property type="evidence" value="ECO:0007669"/>
    <property type="project" value="InterPro"/>
</dbReference>
<accession>A0A1Z2XTV9</accession>
<dbReference type="InterPro" id="IPR003610">
    <property type="entry name" value="CBM5/12"/>
</dbReference>
<dbReference type="Proteomes" id="UP000196710">
    <property type="component" value="Chromosome"/>
</dbReference>
<keyword evidence="1" id="KW-0378">Hydrolase</keyword>
<evidence type="ECO:0000313" key="6">
    <source>
        <dbReference type="Proteomes" id="UP000596035"/>
    </source>
</evidence>
<dbReference type="EMBL" id="CP065321">
    <property type="protein sequence ID" value="QQR31161.1"/>
    <property type="molecule type" value="Genomic_DNA"/>
</dbReference>
<dbReference type="GO" id="GO:0005975">
    <property type="term" value="P:carbohydrate metabolic process"/>
    <property type="evidence" value="ECO:0007669"/>
    <property type="project" value="InterPro"/>
</dbReference>
<name>A0A1Z2XTV9_9FIRM</name>
<dbReference type="AlphaFoldDB" id="A0A1Z2XTV9"/>
<reference evidence="5" key="2">
    <citation type="submission" date="2017-05" db="EMBL/GenBank/DDBJ databases">
        <title>Improved OligoMM genomes.</title>
        <authorList>
            <person name="Garzetti D."/>
        </authorList>
    </citation>
    <scope>NUCLEOTIDE SEQUENCE [LARGE SCALE GENOMIC DNA]</scope>
    <source>
        <strain evidence="5">KB18</strain>
    </source>
</reference>
<evidence type="ECO:0000256" key="1">
    <source>
        <dbReference type="ARBA" id="ARBA00022801"/>
    </source>
</evidence>
<dbReference type="EMBL" id="CP021422">
    <property type="protein sequence ID" value="ASB41894.1"/>
    <property type="molecule type" value="Genomic_DNA"/>
</dbReference>
<dbReference type="RefSeq" id="WP_066539034.1">
    <property type="nucleotide sequence ID" value="NZ_CP021422.1"/>
</dbReference>
<dbReference type="CDD" id="cd12214">
    <property type="entry name" value="ChiA1_BD"/>
    <property type="match status" value="1"/>
</dbReference>
<dbReference type="GO" id="GO:0030246">
    <property type="term" value="F:carbohydrate binding"/>
    <property type="evidence" value="ECO:0007669"/>
    <property type="project" value="InterPro"/>
</dbReference>
<proteinExistence type="predicted"/>
<feature type="domain" description="Chitin-binding type-3" evidence="2">
    <location>
        <begin position="106"/>
        <end position="141"/>
    </location>
</feature>
<keyword evidence="5" id="KW-1185">Reference proteome</keyword>
<reference evidence="4 6" key="3">
    <citation type="submission" date="2020-11" db="EMBL/GenBank/DDBJ databases">
        <title>Closed and high quality bacterial genomes of the OMM12 community.</title>
        <authorList>
            <person name="Marbouty M."/>
            <person name="Lamy-Besnier Q."/>
            <person name="Debarbieux L."/>
            <person name="Koszul R."/>
        </authorList>
    </citation>
    <scope>NUCLEOTIDE SEQUENCE [LARGE SCALE GENOMIC DNA]</scope>
    <source>
        <strain evidence="4 6">KB18</strain>
    </source>
</reference>
<dbReference type="GO" id="GO:0004553">
    <property type="term" value="F:hydrolase activity, hydrolyzing O-glycosyl compounds"/>
    <property type="evidence" value="ECO:0007669"/>
    <property type="project" value="InterPro"/>
</dbReference>
<evidence type="ECO:0000259" key="2">
    <source>
        <dbReference type="Pfam" id="PF02839"/>
    </source>
</evidence>
<dbReference type="SUPFAM" id="SSF51055">
    <property type="entry name" value="Carbohydrate binding domain"/>
    <property type="match status" value="1"/>
</dbReference>
<dbReference type="KEGG" id="amur:ADH66_15260"/>
<organism evidence="4 6">
    <name type="scientific">Acutalibacter muris</name>
    <dbReference type="NCBI Taxonomy" id="1796620"/>
    <lineage>
        <taxon>Bacteria</taxon>
        <taxon>Bacillati</taxon>
        <taxon>Bacillota</taxon>
        <taxon>Clostridia</taxon>
        <taxon>Eubacteriales</taxon>
        <taxon>Acutalibacteraceae</taxon>
        <taxon>Acutalibacter</taxon>
    </lineage>
</organism>